<keyword evidence="7 9" id="KW-0472">Membrane</keyword>
<evidence type="ECO:0000256" key="3">
    <source>
        <dbReference type="ARBA" id="ARBA00022452"/>
    </source>
</evidence>
<evidence type="ECO:0000256" key="7">
    <source>
        <dbReference type="ARBA" id="ARBA00023136"/>
    </source>
</evidence>
<evidence type="ECO:0000256" key="6">
    <source>
        <dbReference type="ARBA" id="ARBA00023114"/>
    </source>
</evidence>
<dbReference type="EMBL" id="CP065053">
    <property type="protein sequence ID" value="QPI50002.1"/>
    <property type="molecule type" value="Genomic_DNA"/>
</dbReference>
<gene>
    <name evidence="14" type="ORF">IV454_32170</name>
</gene>
<keyword evidence="12" id="KW-0732">Signal</keyword>
<feature type="signal peptide" evidence="12">
    <location>
        <begin position="1"/>
        <end position="25"/>
    </location>
</feature>
<evidence type="ECO:0000256" key="2">
    <source>
        <dbReference type="ARBA" id="ARBA00022448"/>
    </source>
</evidence>
<dbReference type="SUPFAM" id="SSF56925">
    <property type="entry name" value="OMPA-like"/>
    <property type="match status" value="1"/>
</dbReference>
<name>A0AA48WEF4_9BURK</name>
<dbReference type="RefSeq" id="WP_206089605.1">
    <property type="nucleotide sequence ID" value="NZ_CP065053.1"/>
</dbReference>
<dbReference type="InterPro" id="IPR000498">
    <property type="entry name" value="OmpA-like_TM_dom"/>
</dbReference>
<dbReference type="Proteomes" id="UP000662888">
    <property type="component" value="Chromosome"/>
</dbReference>
<feature type="chain" id="PRO_5046884908" evidence="12">
    <location>
        <begin position="26"/>
        <end position="383"/>
    </location>
</feature>
<comment type="subcellular location">
    <subcellularLocation>
        <location evidence="1">Cell outer membrane</location>
        <topology evidence="1">Multi-pass membrane protein</topology>
    </subcellularLocation>
</comment>
<evidence type="ECO:0000313" key="14">
    <source>
        <dbReference type="EMBL" id="QPI50002.1"/>
    </source>
</evidence>
<evidence type="ECO:0000256" key="1">
    <source>
        <dbReference type="ARBA" id="ARBA00004571"/>
    </source>
</evidence>
<evidence type="ECO:0000256" key="4">
    <source>
        <dbReference type="ARBA" id="ARBA00022692"/>
    </source>
</evidence>
<evidence type="ECO:0000256" key="5">
    <source>
        <dbReference type="ARBA" id="ARBA00023065"/>
    </source>
</evidence>
<keyword evidence="3" id="KW-1134">Transmembrane beta strand</keyword>
<protein>
    <submittedName>
        <fullName evidence="14">OmpA family protein</fullName>
    </submittedName>
</protein>
<dbReference type="InterPro" id="IPR006665">
    <property type="entry name" value="OmpA-like"/>
</dbReference>
<dbReference type="SUPFAM" id="SSF103088">
    <property type="entry name" value="OmpA-like"/>
    <property type="match status" value="1"/>
</dbReference>
<keyword evidence="2" id="KW-0813">Transport</keyword>
<dbReference type="InterPro" id="IPR011250">
    <property type="entry name" value="OMP/PagP_B-barrel"/>
</dbReference>
<dbReference type="CDD" id="cd07185">
    <property type="entry name" value="OmpA_C-like"/>
    <property type="match status" value="1"/>
</dbReference>
<dbReference type="Gene3D" id="2.40.160.20">
    <property type="match status" value="1"/>
</dbReference>
<dbReference type="PANTHER" id="PTHR30329">
    <property type="entry name" value="STATOR ELEMENT OF FLAGELLAR MOTOR COMPLEX"/>
    <property type="match status" value="1"/>
</dbReference>
<dbReference type="Gene3D" id="3.30.1330.60">
    <property type="entry name" value="OmpA-like domain"/>
    <property type="match status" value="1"/>
</dbReference>
<sequence length="383" mass="40755">MTIAKHIGALSVIGCALLASQAARADEPFVNPEWANSAWYIGAGIGQSRANIDNERLTRSLTANGAVLNSFKVDERELAYKLFVGKQLNRYFAVEAGYFDLGKFGFDASTSQNGRLIGEAGFRGVNMDLVAQVPLSDRFSVLGRLGMNYAKASTHFRGNRLFAVTNPNPTERKLNAKAGLGLEYKFSEALALRGEVERYRVNDAVGNRGDVDLASLSLVYKLGRPAASRPAPVAPMPAPAPVAAAPAPAPAAPAPAPAAPVAVSEKVSFAAEALFDFDKSVVKPQGKAALDELLAKLQGMNTEVMVTVGHTDSVGSDAYNQKLSMRRAEAVKAYIVSKGVEASRVYTEGKGESQPVADNKTAEGRAKNRRVTVEVVGTRTVNK</sequence>
<evidence type="ECO:0000256" key="8">
    <source>
        <dbReference type="ARBA" id="ARBA00023237"/>
    </source>
</evidence>
<evidence type="ECO:0000259" key="13">
    <source>
        <dbReference type="PROSITE" id="PS51123"/>
    </source>
</evidence>
<keyword evidence="4" id="KW-0812">Transmembrane</keyword>
<comment type="similarity">
    <text evidence="10">Belongs to the outer membrane OOP (TC 1.B.6) superfamily.</text>
</comment>
<dbReference type="PANTHER" id="PTHR30329:SF21">
    <property type="entry name" value="LIPOPROTEIN YIAD-RELATED"/>
    <property type="match status" value="1"/>
</dbReference>
<dbReference type="Pfam" id="PF01389">
    <property type="entry name" value="OmpA_membrane"/>
    <property type="match status" value="1"/>
</dbReference>
<evidence type="ECO:0000256" key="12">
    <source>
        <dbReference type="SAM" id="SignalP"/>
    </source>
</evidence>
<dbReference type="InterPro" id="IPR036737">
    <property type="entry name" value="OmpA-like_sf"/>
</dbReference>
<dbReference type="PRINTS" id="PR01021">
    <property type="entry name" value="OMPADOMAIN"/>
</dbReference>
<dbReference type="PROSITE" id="PS51123">
    <property type="entry name" value="OMPA_2"/>
    <property type="match status" value="1"/>
</dbReference>
<evidence type="ECO:0000256" key="9">
    <source>
        <dbReference type="PROSITE-ProRule" id="PRU00473"/>
    </source>
</evidence>
<evidence type="ECO:0000256" key="10">
    <source>
        <dbReference type="RuleBase" id="RU003859"/>
    </source>
</evidence>
<feature type="region of interest" description="Disordered" evidence="11">
    <location>
        <begin position="348"/>
        <end position="369"/>
    </location>
</feature>
<keyword evidence="8" id="KW-0998">Cell outer membrane</keyword>
<accession>A0AA48WEF4</accession>
<keyword evidence="6" id="KW-0626">Porin</keyword>
<keyword evidence="5" id="KW-0406">Ion transport</keyword>
<dbReference type="InterPro" id="IPR006664">
    <property type="entry name" value="OMP_bac"/>
</dbReference>
<evidence type="ECO:0000256" key="11">
    <source>
        <dbReference type="SAM" id="MobiDB-lite"/>
    </source>
</evidence>
<proteinExistence type="inferred from homology"/>
<dbReference type="InterPro" id="IPR050330">
    <property type="entry name" value="Bact_OuterMem_StrucFunc"/>
</dbReference>
<keyword evidence="15" id="KW-1185">Reference proteome</keyword>
<feature type="domain" description="OmpA-like" evidence="13">
    <location>
        <begin position="263"/>
        <end position="379"/>
    </location>
</feature>
<reference evidence="14 15" key="1">
    <citation type="submission" date="2020-11" db="EMBL/GenBank/DDBJ databases">
        <authorList>
            <person name="Sun Q."/>
        </authorList>
    </citation>
    <scope>NUCLEOTIDE SEQUENCE [LARGE SCALE GENOMIC DNA]</scope>
    <source>
        <strain evidence="14 15">P8398</strain>
    </source>
</reference>
<evidence type="ECO:0000313" key="15">
    <source>
        <dbReference type="Proteomes" id="UP000662888"/>
    </source>
</evidence>
<organism evidence="14 15">
    <name type="scientific">Massilia antarctica</name>
    <dbReference type="NCBI Taxonomy" id="2765360"/>
    <lineage>
        <taxon>Bacteria</taxon>
        <taxon>Pseudomonadati</taxon>
        <taxon>Pseudomonadota</taxon>
        <taxon>Betaproteobacteria</taxon>
        <taxon>Burkholderiales</taxon>
        <taxon>Oxalobacteraceae</taxon>
        <taxon>Telluria group</taxon>
        <taxon>Massilia</taxon>
    </lineage>
</organism>
<dbReference type="Pfam" id="PF00691">
    <property type="entry name" value="OmpA"/>
    <property type="match status" value="1"/>
</dbReference>